<evidence type="ECO:0000313" key="6">
    <source>
        <dbReference type="EMBL" id="QIN77458.1"/>
    </source>
</evidence>
<dbReference type="KEGG" id="rmar:GBA65_01865"/>
<dbReference type="SUPFAM" id="SSF46689">
    <property type="entry name" value="Homeodomain-like"/>
    <property type="match status" value="1"/>
</dbReference>
<dbReference type="Pfam" id="PF17932">
    <property type="entry name" value="TetR_C_24"/>
    <property type="match status" value="1"/>
</dbReference>
<evidence type="ECO:0000313" key="7">
    <source>
        <dbReference type="Proteomes" id="UP000502706"/>
    </source>
</evidence>
<dbReference type="InterPro" id="IPR036271">
    <property type="entry name" value="Tet_transcr_reg_TetR-rel_C_sf"/>
</dbReference>
<evidence type="ECO:0000256" key="1">
    <source>
        <dbReference type="ARBA" id="ARBA00023015"/>
    </source>
</evidence>
<organism evidence="6 7">
    <name type="scientific">Rubrobacter marinus</name>
    <dbReference type="NCBI Taxonomy" id="2653852"/>
    <lineage>
        <taxon>Bacteria</taxon>
        <taxon>Bacillati</taxon>
        <taxon>Actinomycetota</taxon>
        <taxon>Rubrobacteria</taxon>
        <taxon>Rubrobacterales</taxon>
        <taxon>Rubrobacteraceae</taxon>
        <taxon>Rubrobacter</taxon>
    </lineage>
</organism>
<keyword evidence="1" id="KW-0805">Transcription regulation</keyword>
<gene>
    <name evidence="6" type="ORF">GBA65_01865</name>
</gene>
<dbReference type="Pfam" id="PF00440">
    <property type="entry name" value="TetR_N"/>
    <property type="match status" value="1"/>
</dbReference>
<evidence type="ECO:0000256" key="3">
    <source>
        <dbReference type="ARBA" id="ARBA00023163"/>
    </source>
</evidence>
<dbReference type="AlphaFoldDB" id="A0A6G8PSI5"/>
<keyword evidence="7" id="KW-1185">Reference proteome</keyword>
<dbReference type="InterPro" id="IPR041490">
    <property type="entry name" value="KstR2_TetR_C"/>
</dbReference>
<evidence type="ECO:0000256" key="2">
    <source>
        <dbReference type="ARBA" id="ARBA00023125"/>
    </source>
</evidence>
<reference evidence="6 7" key="1">
    <citation type="submission" date="2019-10" db="EMBL/GenBank/DDBJ databases">
        <title>Rubrobacter sp nov SCSIO 52915 isolated from a deep-sea sediment in the South China Sea.</title>
        <authorList>
            <person name="Chen R.W."/>
        </authorList>
    </citation>
    <scope>NUCLEOTIDE SEQUENCE [LARGE SCALE GENOMIC DNA]</scope>
    <source>
        <strain evidence="6 7">SCSIO 52915</strain>
    </source>
</reference>
<dbReference type="InterPro" id="IPR001647">
    <property type="entry name" value="HTH_TetR"/>
</dbReference>
<dbReference type="GO" id="GO:0000976">
    <property type="term" value="F:transcription cis-regulatory region binding"/>
    <property type="evidence" value="ECO:0007669"/>
    <property type="project" value="TreeGrafter"/>
</dbReference>
<dbReference type="EMBL" id="CP045121">
    <property type="protein sequence ID" value="QIN77458.1"/>
    <property type="molecule type" value="Genomic_DNA"/>
</dbReference>
<dbReference type="InterPro" id="IPR050109">
    <property type="entry name" value="HTH-type_TetR-like_transc_reg"/>
</dbReference>
<dbReference type="Gene3D" id="1.10.357.10">
    <property type="entry name" value="Tetracycline Repressor, domain 2"/>
    <property type="match status" value="1"/>
</dbReference>
<evidence type="ECO:0000259" key="5">
    <source>
        <dbReference type="PROSITE" id="PS50977"/>
    </source>
</evidence>
<dbReference type="Gene3D" id="1.10.10.60">
    <property type="entry name" value="Homeodomain-like"/>
    <property type="match status" value="1"/>
</dbReference>
<dbReference type="PROSITE" id="PS50977">
    <property type="entry name" value="HTH_TETR_2"/>
    <property type="match status" value="1"/>
</dbReference>
<sequence>MKNRAKPTNRQGGAVTAEKLREEAARLFWEKGYAATTTREIAESLGVQRASIYYHIESKEELLYDLCVESLRNIRSAVATAVADKSDPLDRVRAMIRAHVVSMLEDREKHATMLTELRALSAPRRAEIVRLRDEYESLVRAIVSEAQEAGVLWKEASAKELELALLNLLNWTIFWYRTDGELSPEDLAKLFEKIYLGGVART</sequence>
<dbReference type="RefSeq" id="WP_166395140.1">
    <property type="nucleotide sequence ID" value="NZ_CP045121.1"/>
</dbReference>
<dbReference type="InterPro" id="IPR009057">
    <property type="entry name" value="Homeodomain-like_sf"/>
</dbReference>
<feature type="DNA-binding region" description="H-T-H motif" evidence="4">
    <location>
        <begin position="37"/>
        <end position="56"/>
    </location>
</feature>
<proteinExistence type="predicted"/>
<evidence type="ECO:0000256" key="4">
    <source>
        <dbReference type="PROSITE-ProRule" id="PRU00335"/>
    </source>
</evidence>
<dbReference type="GO" id="GO:0003700">
    <property type="term" value="F:DNA-binding transcription factor activity"/>
    <property type="evidence" value="ECO:0007669"/>
    <property type="project" value="TreeGrafter"/>
</dbReference>
<protein>
    <submittedName>
        <fullName evidence="6">TetR family transcriptional regulator</fullName>
    </submittedName>
</protein>
<keyword evidence="2 4" id="KW-0238">DNA-binding</keyword>
<dbReference type="PANTHER" id="PTHR30055:SF234">
    <property type="entry name" value="HTH-TYPE TRANSCRIPTIONAL REGULATOR BETI"/>
    <property type="match status" value="1"/>
</dbReference>
<dbReference type="SUPFAM" id="SSF48498">
    <property type="entry name" value="Tetracyclin repressor-like, C-terminal domain"/>
    <property type="match status" value="1"/>
</dbReference>
<dbReference type="PRINTS" id="PR00455">
    <property type="entry name" value="HTHTETR"/>
</dbReference>
<dbReference type="Proteomes" id="UP000502706">
    <property type="component" value="Chromosome"/>
</dbReference>
<accession>A0A6G8PSI5</accession>
<dbReference type="PANTHER" id="PTHR30055">
    <property type="entry name" value="HTH-TYPE TRANSCRIPTIONAL REGULATOR RUTR"/>
    <property type="match status" value="1"/>
</dbReference>
<keyword evidence="3" id="KW-0804">Transcription</keyword>
<feature type="domain" description="HTH tetR-type" evidence="5">
    <location>
        <begin position="14"/>
        <end position="74"/>
    </location>
</feature>
<name>A0A6G8PSI5_9ACTN</name>